<dbReference type="EMBL" id="JAVXUO010000284">
    <property type="protein sequence ID" value="KAK2993697.1"/>
    <property type="molecule type" value="Genomic_DNA"/>
</dbReference>
<keyword evidence="2" id="KW-1185">Reference proteome</keyword>
<organism evidence="1 2">
    <name type="scientific">Escallonia rubra</name>
    <dbReference type="NCBI Taxonomy" id="112253"/>
    <lineage>
        <taxon>Eukaryota</taxon>
        <taxon>Viridiplantae</taxon>
        <taxon>Streptophyta</taxon>
        <taxon>Embryophyta</taxon>
        <taxon>Tracheophyta</taxon>
        <taxon>Spermatophyta</taxon>
        <taxon>Magnoliopsida</taxon>
        <taxon>eudicotyledons</taxon>
        <taxon>Gunneridae</taxon>
        <taxon>Pentapetalae</taxon>
        <taxon>asterids</taxon>
        <taxon>campanulids</taxon>
        <taxon>Escalloniales</taxon>
        <taxon>Escalloniaceae</taxon>
        <taxon>Escallonia</taxon>
    </lineage>
</organism>
<comment type="caution">
    <text evidence="1">The sequence shown here is derived from an EMBL/GenBank/DDBJ whole genome shotgun (WGS) entry which is preliminary data.</text>
</comment>
<accession>A0AA88RQI6</accession>
<dbReference type="AlphaFoldDB" id="A0AA88RQI6"/>
<gene>
    <name evidence="1" type="ORF">RJ640_027049</name>
</gene>
<evidence type="ECO:0000313" key="2">
    <source>
        <dbReference type="Proteomes" id="UP001187471"/>
    </source>
</evidence>
<evidence type="ECO:0000313" key="1">
    <source>
        <dbReference type="EMBL" id="KAK2993697.1"/>
    </source>
</evidence>
<name>A0AA88RQI6_9ASTE</name>
<protein>
    <submittedName>
        <fullName evidence="1">Uncharacterized protein</fullName>
    </submittedName>
</protein>
<sequence>MNFLRSSTKRTGGGTEVQASSKLTFKVNNVNGSWLDVGCLKAAHPPVYSCENIFLRDEA</sequence>
<proteinExistence type="predicted"/>
<reference evidence="1" key="1">
    <citation type="submission" date="2022-12" db="EMBL/GenBank/DDBJ databases">
        <title>Draft genome assemblies for two species of Escallonia (Escalloniales).</title>
        <authorList>
            <person name="Chanderbali A."/>
            <person name="Dervinis C."/>
            <person name="Anghel I."/>
            <person name="Soltis D."/>
            <person name="Soltis P."/>
            <person name="Zapata F."/>
        </authorList>
    </citation>
    <scope>NUCLEOTIDE SEQUENCE</scope>
    <source>
        <strain evidence="1">UCBG92.1500</strain>
        <tissue evidence="1">Leaf</tissue>
    </source>
</reference>
<dbReference type="Proteomes" id="UP001187471">
    <property type="component" value="Unassembled WGS sequence"/>
</dbReference>